<dbReference type="AlphaFoldDB" id="A0A1H6CAE2"/>
<comment type="similarity">
    <text evidence="2">Belongs to the bacterial solute-binding protein 1 family.</text>
</comment>
<dbReference type="Proteomes" id="UP000236743">
    <property type="component" value="Unassembled WGS sequence"/>
</dbReference>
<name>A0A1H6CAE2_9HYPH</name>
<evidence type="ECO:0000256" key="1">
    <source>
        <dbReference type="ARBA" id="ARBA00004418"/>
    </source>
</evidence>
<evidence type="ECO:0000256" key="2">
    <source>
        <dbReference type="ARBA" id="ARBA00008520"/>
    </source>
</evidence>
<proteinExistence type="inferred from homology"/>
<dbReference type="Gene3D" id="3.40.190.10">
    <property type="entry name" value="Periplasmic binding protein-like II"/>
    <property type="match status" value="2"/>
</dbReference>
<accession>A0A1H6CAE2</accession>
<protein>
    <submittedName>
        <fullName evidence="5">Carbohydrate ABC transporter substrate-binding protein, CUT1 family</fullName>
    </submittedName>
</protein>
<dbReference type="RefSeq" id="WP_146071454.1">
    <property type="nucleotide sequence ID" value="NZ_FNUY01000009.1"/>
</dbReference>
<dbReference type="InterPro" id="IPR006059">
    <property type="entry name" value="SBP"/>
</dbReference>
<dbReference type="SUPFAM" id="SSF53850">
    <property type="entry name" value="Periplasmic binding protein-like II"/>
    <property type="match status" value="1"/>
</dbReference>
<sequence length="409" mass="44542">MLTRSGLFAAAMLCAIAGPAIAQPKTISLWHPFTLETDMIYGGIKAFNESQSEYRIDPRIVPGPQMDSELIKAIASGSVPDLVTLDNPVVASFSAQGTLTDLTERVGKSAVVKPDVYFKGPWASGLWKQRIFAVPRDANTLALCYNADMFKAKGLDPDKPPKTWTELLDAAKALKDPAKNVYGFGFSAVQADEGVFQFLPFLHQAGGAIDKLDAPEATEALEFWAGMVKDGIASRDVINQRQYEVTNTFMAANAAMVLCGPWELPRLQKEAKFAWRLALLPVKPGKDIAASALGGYDWVVPKGAKQVDGAFRFIEFMSDPKILNEGWKTGRLAPRTDVTVSDPLWPQAYGIYRKQLESARARGPHPQWPEISRAIQIAMQEAVTGTKPAGTALADAARKIKPILAKTPL</sequence>
<dbReference type="EMBL" id="FNUY01000009">
    <property type="protein sequence ID" value="SEG69595.1"/>
    <property type="molecule type" value="Genomic_DNA"/>
</dbReference>
<evidence type="ECO:0000313" key="6">
    <source>
        <dbReference type="Proteomes" id="UP000236743"/>
    </source>
</evidence>
<dbReference type="PANTHER" id="PTHR43649:SF12">
    <property type="entry name" value="DIACETYLCHITOBIOSE BINDING PROTEIN DASA"/>
    <property type="match status" value="1"/>
</dbReference>
<dbReference type="CDD" id="cd13585">
    <property type="entry name" value="PBP2_TMBP_like"/>
    <property type="match status" value="1"/>
</dbReference>
<keyword evidence="6" id="KW-1185">Reference proteome</keyword>
<feature type="chain" id="PRO_5009294632" evidence="4">
    <location>
        <begin position="23"/>
        <end position="409"/>
    </location>
</feature>
<evidence type="ECO:0000256" key="3">
    <source>
        <dbReference type="ARBA" id="ARBA00022764"/>
    </source>
</evidence>
<comment type="subcellular location">
    <subcellularLocation>
        <location evidence="1">Periplasm</location>
    </subcellularLocation>
</comment>
<dbReference type="PANTHER" id="PTHR43649">
    <property type="entry name" value="ARABINOSE-BINDING PROTEIN-RELATED"/>
    <property type="match status" value="1"/>
</dbReference>
<dbReference type="OrthoDB" id="9804061at2"/>
<keyword evidence="3" id="KW-0574">Periplasm</keyword>
<keyword evidence="4" id="KW-0732">Signal</keyword>
<evidence type="ECO:0000313" key="5">
    <source>
        <dbReference type="EMBL" id="SEG69595.1"/>
    </source>
</evidence>
<dbReference type="Pfam" id="PF13416">
    <property type="entry name" value="SBP_bac_8"/>
    <property type="match status" value="1"/>
</dbReference>
<feature type="signal peptide" evidence="4">
    <location>
        <begin position="1"/>
        <end position="22"/>
    </location>
</feature>
<gene>
    <name evidence="5" type="ORF">SAMN04488115_109165</name>
</gene>
<dbReference type="GO" id="GO:0042597">
    <property type="term" value="C:periplasmic space"/>
    <property type="evidence" value="ECO:0007669"/>
    <property type="project" value="UniProtKB-SubCell"/>
</dbReference>
<organism evidence="5 6">
    <name type="scientific">Bosea lathyri</name>
    <dbReference type="NCBI Taxonomy" id="1036778"/>
    <lineage>
        <taxon>Bacteria</taxon>
        <taxon>Pseudomonadati</taxon>
        <taxon>Pseudomonadota</taxon>
        <taxon>Alphaproteobacteria</taxon>
        <taxon>Hyphomicrobiales</taxon>
        <taxon>Boseaceae</taxon>
        <taxon>Bosea</taxon>
    </lineage>
</organism>
<evidence type="ECO:0000256" key="4">
    <source>
        <dbReference type="SAM" id="SignalP"/>
    </source>
</evidence>
<reference evidence="5 6" key="1">
    <citation type="submission" date="2016-10" db="EMBL/GenBank/DDBJ databases">
        <authorList>
            <person name="de Groot N.N."/>
        </authorList>
    </citation>
    <scope>NUCLEOTIDE SEQUENCE [LARGE SCALE GENOMIC DNA]</scope>
    <source>
        <strain evidence="5 6">DSM 26656</strain>
    </source>
</reference>
<dbReference type="InterPro" id="IPR050490">
    <property type="entry name" value="Bact_solute-bd_prot1"/>
</dbReference>